<evidence type="ECO:0000256" key="7">
    <source>
        <dbReference type="ARBA" id="ARBA00023160"/>
    </source>
</evidence>
<sequence length="117" mass="12880">MIAGIGLDIVDIERINKAYIKRPSFADRVLTTNELEYFHSLKGTRKIEFLAGRFSAKEAYSKALGTGIGKLTFRDVEILPDDQGKPTITVCPFPGKAWVSISHTGTIAVAQVILENK</sequence>
<gene>
    <name evidence="8" type="primary">acpS</name>
    <name evidence="10" type="ORF">SAMN04488098_10087</name>
</gene>
<dbReference type="EC" id="2.7.8.7" evidence="8"/>
<protein>
    <recommendedName>
        <fullName evidence="8">Holo-[acyl-carrier-protein] synthase</fullName>
        <shortName evidence="8">Holo-ACP synthase</shortName>
        <ecNumber evidence="8">2.7.8.7</ecNumber>
    </recommendedName>
    <alternativeName>
        <fullName evidence="8">4'-phosphopantetheinyl transferase AcpS</fullName>
    </alternativeName>
</protein>
<keyword evidence="2 8" id="KW-0808">Transferase</keyword>
<dbReference type="AlphaFoldDB" id="A0A1G8XZK7"/>
<evidence type="ECO:0000256" key="3">
    <source>
        <dbReference type="ARBA" id="ARBA00022723"/>
    </source>
</evidence>
<proteinExistence type="inferred from homology"/>
<evidence type="ECO:0000256" key="2">
    <source>
        <dbReference type="ARBA" id="ARBA00022679"/>
    </source>
</evidence>
<evidence type="ECO:0000256" key="1">
    <source>
        <dbReference type="ARBA" id="ARBA00022516"/>
    </source>
</evidence>
<dbReference type="Pfam" id="PF01648">
    <property type="entry name" value="ACPS"/>
    <property type="match status" value="1"/>
</dbReference>
<comment type="catalytic activity">
    <reaction evidence="8">
        <text>apo-[ACP] + CoA = holo-[ACP] + adenosine 3',5'-bisphosphate + H(+)</text>
        <dbReference type="Rhea" id="RHEA:12068"/>
        <dbReference type="Rhea" id="RHEA-COMP:9685"/>
        <dbReference type="Rhea" id="RHEA-COMP:9690"/>
        <dbReference type="ChEBI" id="CHEBI:15378"/>
        <dbReference type="ChEBI" id="CHEBI:29999"/>
        <dbReference type="ChEBI" id="CHEBI:57287"/>
        <dbReference type="ChEBI" id="CHEBI:58343"/>
        <dbReference type="ChEBI" id="CHEBI:64479"/>
        <dbReference type="EC" id="2.7.8.7"/>
    </reaction>
</comment>
<dbReference type="InterPro" id="IPR004568">
    <property type="entry name" value="Ppantetheine-prot_Trfase_dom"/>
</dbReference>
<keyword evidence="4 8" id="KW-0276">Fatty acid metabolism</keyword>
<comment type="function">
    <text evidence="8">Transfers the 4'-phosphopantetheine moiety from coenzyme A to a Ser of acyl-carrier-protein.</text>
</comment>
<organism evidence="10 11">
    <name type="scientific">Alkalibacterium thalassium</name>
    <dbReference type="NCBI Taxonomy" id="426701"/>
    <lineage>
        <taxon>Bacteria</taxon>
        <taxon>Bacillati</taxon>
        <taxon>Bacillota</taxon>
        <taxon>Bacilli</taxon>
        <taxon>Lactobacillales</taxon>
        <taxon>Carnobacteriaceae</taxon>
        <taxon>Alkalibacterium</taxon>
    </lineage>
</organism>
<dbReference type="SUPFAM" id="SSF56214">
    <property type="entry name" value="4'-phosphopantetheinyl transferase"/>
    <property type="match status" value="1"/>
</dbReference>
<accession>A0A1G8XZK7</accession>
<feature type="binding site" evidence="8">
    <location>
        <position position="8"/>
    </location>
    <ligand>
        <name>Mg(2+)</name>
        <dbReference type="ChEBI" id="CHEBI:18420"/>
    </ligand>
</feature>
<feature type="binding site" evidence="8">
    <location>
        <position position="58"/>
    </location>
    <ligand>
        <name>Mg(2+)</name>
        <dbReference type="ChEBI" id="CHEBI:18420"/>
    </ligand>
</feature>
<keyword evidence="3 8" id="KW-0479">Metal-binding</keyword>
<evidence type="ECO:0000313" key="11">
    <source>
        <dbReference type="Proteomes" id="UP000199433"/>
    </source>
</evidence>
<dbReference type="NCBIfam" id="TIGR00516">
    <property type="entry name" value="acpS"/>
    <property type="match status" value="1"/>
</dbReference>
<keyword evidence="1 8" id="KW-0444">Lipid biosynthesis</keyword>
<dbReference type="HAMAP" id="MF_00101">
    <property type="entry name" value="AcpS"/>
    <property type="match status" value="1"/>
</dbReference>
<dbReference type="InterPro" id="IPR002582">
    <property type="entry name" value="ACPS"/>
</dbReference>
<keyword evidence="5 8" id="KW-0460">Magnesium</keyword>
<dbReference type="RefSeq" id="WP_091265420.1">
    <property type="nucleotide sequence ID" value="NZ_FNFK01000008.1"/>
</dbReference>
<comment type="subcellular location">
    <subcellularLocation>
        <location evidence="8">Cytoplasm</location>
    </subcellularLocation>
</comment>
<dbReference type="GO" id="GO:0005737">
    <property type="term" value="C:cytoplasm"/>
    <property type="evidence" value="ECO:0007669"/>
    <property type="project" value="UniProtKB-SubCell"/>
</dbReference>
<comment type="cofactor">
    <cofactor evidence="8">
        <name>Mg(2+)</name>
        <dbReference type="ChEBI" id="CHEBI:18420"/>
    </cofactor>
</comment>
<dbReference type="Proteomes" id="UP000199433">
    <property type="component" value="Unassembled WGS sequence"/>
</dbReference>
<dbReference type="NCBIfam" id="TIGR00556">
    <property type="entry name" value="pantethn_trn"/>
    <property type="match status" value="1"/>
</dbReference>
<evidence type="ECO:0000256" key="5">
    <source>
        <dbReference type="ARBA" id="ARBA00022842"/>
    </source>
</evidence>
<evidence type="ECO:0000259" key="9">
    <source>
        <dbReference type="Pfam" id="PF01648"/>
    </source>
</evidence>
<dbReference type="InterPro" id="IPR008278">
    <property type="entry name" value="4-PPantetheinyl_Trfase_dom"/>
</dbReference>
<dbReference type="OrthoDB" id="517356at2"/>
<dbReference type="InterPro" id="IPR037143">
    <property type="entry name" value="4-PPantetheinyl_Trfase_dom_sf"/>
</dbReference>
<keyword evidence="8" id="KW-0963">Cytoplasm</keyword>
<dbReference type="Gene3D" id="3.90.470.20">
    <property type="entry name" value="4'-phosphopantetheinyl transferase domain"/>
    <property type="match status" value="1"/>
</dbReference>
<dbReference type="GO" id="GO:0008897">
    <property type="term" value="F:holo-[acyl-carrier-protein] synthase activity"/>
    <property type="evidence" value="ECO:0007669"/>
    <property type="project" value="UniProtKB-UniRule"/>
</dbReference>
<evidence type="ECO:0000256" key="4">
    <source>
        <dbReference type="ARBA" id="ARBA00022832"/>
    </source>
</evidence>
<dbReference type="STRING" id="426701.SAMN04488098_10087"/>
<keyword evidence="7 8" id="KW-0275">Fatty acid biosynthesis</keyword>
<comment type="similarity">
    <text evidence="8">Belongs to the P-Pant transferase superfamily. AcpS family.</text>
</comment>
<dbReference type="GO" id="GO:0000287">
    <property type="term" value="F:magnesium ion binding"/>
    <property type="evidence" value="ECO:0007669"/>
    <property type="project" value="UniProtKB-UniRule"/>
</dbReference>
<keyword evidence="11" id="KW-1185">Reference proteome</keyword>
<reference evidence="11" key="1">
    <citation type="submission" date="2016-10" db="EMBL/GenBank/DDBJ databases">
        <authorList>
            <person name="Varghese N."/>
            <person name="Submissions S."/>
        </authorList>
    </citation>
    <scope>NUCLEOTIDE SEQUENCE [LARGE SCALE GENOMIC DNA]</scope>
    <source>
        <strain evidence="11">DSM 19181</strain>
    </source>
</reference>
<evidence type="ECO:0000313" key="10">
    <source>
        <dbReference type="EMBL" id="SDJ95220.1"/>
    </source>
</evidence>
<dbReference type="GO" id="GO:0006633">
    <property type="term" value="P:fatty acid biosynthetic process"/>
    <property type="evidence" value="ECO:0007669"/>
    <property type="project" value="UniProtKB-UniRule"/>
</dbReference>
<dbReference type="EMBL" id="FNFK01000008">
    <property type="protein sequence ID" value="SDJ95220.1"/>
    <property type="molecule type" value="Genomic_DNA"/>
</dbReference>
<keyword evidence="6 8" id="KW-0443">Lipid metabolism</keyword>
<name>A0A1G8XZK7_9LACT</name>
<evidence type="ECO:0000256" key="8">
    <source>
        <dbReference type="HAMAP-Rule" id="MF_00101"/>
    </source>
</evidence>
<evidence type="ECO:0000256" key="6">
    <source>
        <dbReference type="ARBA" id="ARBA00023098"/>
    </source>
</evidence>
<feature type="domain" description="4'-phosphopantetheinyl transferase" evidence="9">
    <location>
        <begin position="4"/>
        <end position="103"/>
    </location>
</feature>